<reference evidence="2 3" key="1">
    <citation type="journal article" date="2023" name="PLoS ONE">
        <title>Genome-based metabolic and phylogenomic analysis of three Terrisporobacter species.</title>
        <authorList>
            <person name="Boer T."/>
            <person name="Bengelsdorf F.R."/>
            <person name="Bomeke M."/>
            <person name="Daniel R."/>
            <person name="Poehlein A."/>
        </authorList>
    </citation>
    <scope>NUCLEOTIDE SEQUENCE [LARGE SCALE GENOMIC DNA]</scope>
    <source>
        <strain evidence="2 3">DSM 1288</strain>
    </source>
</reference>
<dbReference type="PANTHER" id="PTHR47183:SF1">
    <property type="entry name" value="GLUCOSE-1-PHOSPHATE CYTIDYLYLTRANSFERASE"/>
    <property type="match status" value="1"/>
</dbReference>
<evidence type="ECO:0000313" key="2">
    <source>
        <dbReference type="EMBL" id="WWD85039.1"/>
    </source>
</evidence>
<evidence type="ECO:0000313" key="3">
    <source>
        <dbReference type="Proteomes" id="UP001348492"/>
    </source>
</evidence>
<dbReference type="EC" id="2.7.7.33" evidence="2"/>
<organism evidence="2 3">
    <name type="scientific">Terrisporobacter glycolicus ATCC 14880 = DSM 1288</name>
    <dbReference type="NCBI Taxonomy" id="1121315"/>
    <lineage>
        <taxon>Bacteria</taxon>
        <taxon>Bacillati</taxon>
        <taxon>Bacillota</taxon>
        <taxon>Clostridia</taxon>
        <taxon>Peptostreptococcales</taxon>
        <taxon>Peptostreptococcaceae</taxon>
        <taxon>Terrisporobacter</taxon>
    </lineage>
</organism>
<dbReference type="Pfam" id="PF00483">
    <property type="entry name" value="NTP_transferase"/>
    <property type="match status" value="1"/>
</dbReference>
<dbReference type="Proteomes" id="UP001348492">
    <property type="component" value="Chromosome"/>
</dbReference>
<dbReference type="EMBL" id="CP117523">
    <property type="protein sequence ID" value="WWD85039.1"/>
    <property type="molecule type" value="Genomic_DNA"/>
</dbReference>
<accession>A0ABZ2EZZ0</accession>
<feature type="domain" description="Nucleotidyl transferase" evidence="1">
    <location>
        <begin position="2"/>
        <end position="203"/>
    </location>
</feature>
<proteinExistence type="predicted"/>
<keyword evidence="2" id="KW-0548">Nucleotidyltransferase</keyword>
<dbReference type="CDD" id="cd02524">
    <property type="entry name" value="G1P_cytidylyltransferase"/>
    <property type="match status" value="1"/>
</dbReference>
<protein>
    <submittedName>
        <fullName evidence="2">Glucose-1-phosphate cytidylyltransferase</fullName>
        <ecNumber evidence="2">2.7.7.33</ecNumber>
    </submittedName>
</protein>
<dbReference type="NCBIfam" id="TIGR02623">
    <property type="entry name" value="G1P_cyt_trans"/>
    <property type="match status" value="1"/>
</dbReference>
<dbReference type="PANTHER" id="PTHR47183">
    <property type="entry name" value="GLUCOSE-1-PHOSPHATE CYTIDYLYLTRANSFERASE-RELATED"/>
    <property type="match status" value="1"/>
</dbReference>
<dbReference type="Gene3D" id="3.90.550.10">
    <property type="entry name" value="Spore Coat Polysaccharide Biosynthesis Protein SpsA, Chain A"/>
    <property type="match status" value="1"/>
</dbReference>
<dbReference type="InterPro" id="IPR029044">
    <property type="entry name" value="Nucleotide-diphossugar_trans"/>
</dbReference>
<dbReference type="RefSeq" id="WP_018591685.1">
    <property type="nucleotide sequence ID" value="NZ_CP117523.1"/>
</dbReference>
<keyword evidence="2" id="KW-0808">Transferase</keyword>
<dbReference type="InterPro" id="IPR046981">
    <property type="entry name" value="G1P_cyt_trans"/>
</dbReference>
<dbReference type="InterPro" id="IPR013446">
    <property type="entry name" value="G1P_cyt_trans-like"/>
</dbReference>
<dbReference type="GO" id="GO:0047343">
    <property type="term" value="F:glucose-1-phosphate cytidylyltransferase activity"/>
    <property type="evidence" value="ECO:0007669"/>
    <property type="project" value="UniProtKB-EC"/>
</dbReference>
<sequence length="256" mass="29468">MKVVILAGGFGTRLGEETSTIPKPLVTIGEMPILWHIMKIYSYYGFNDFIICLGYKGNKIKEFFSNLYMYESDITFDYISGVETIIHGKSKNPWKVTLVDTGINSMTGGRLKRIAGLIGEDDFMFTYGDGLSDINISELIKSHKESNKIATLTAVKPVNRFGSLVLHENAIKEFREKVTEEDEWINGGFFVTNYKIFDYIHSDDCILEQEPLKNLAKENQLNAYKHNGFWQCMDILKEKNYLNDLWNSNKAPWKIW</sequence>
<keyword evidence="3" id="KW-1185">Reference proteome</keyword>
<evidence type="ECO:0000259" key="1">
    <source>
        <dbReference type="Pfam" id="PF00483"/>
    </source>
</evidence>
<gene>
    <name evidence="2" type="primary">rfbF</name>
    <name evidence="2" type="ORF">TEGL_34860</name>
</gene>
<dbReference type="InterPro" id="IPR005835">
    <property type="entry name" value="NTP_transferase_dom"/>
</dbReference>
<dbReference type="SUPFAM" id="SSF53448">
    <property type="entry name" value="Nucleotide-diphospho-sugar transferases"/>
    <property type="match status" value="1"/>
</dbReference>
<name>A0ABZ2EZZ0_9FIRM</name>